<keyword evidence="3" id="KW-0547">Nucleotide-binding</keyword>
<protein>
    <submittedName>
        <fullName evidence="8">Serine/threonine-protein kinase PLK4</fullName>
    </submittedName>
</protein>
<dbReference type="PROSITE" id="PS00108">
    <property type="entry name" value="PROTEIN_KINASE_ST"/>
    <property type="match status" value="1"/>
</dbReference>
<dbReference type="SMART" id="SM00220">
    <property type="entry name" value="S_TKc"/>
    <property type="match status" value="1"/>
</dbReference>
<evidence type="ECO:0000256" key="2">
    <source>
        <dbReference type="ARBA" id="ARBA00022679"/>
    </source>
</evidence>
<dbReference type="EMBL" id="LNFO01004532">
    <property type="protein sequence ID" value="KUF80660.1"/>
    <property type="molecule type" value="Genomic_DNA"/>
</dbReference>
<dbReference type="GO" id="GO:0004674">
    <property type="term" value="F:protein serine/threonine kinase activity"/>
    <property type="evidence" value="ECO:0007669"/>
    <property type="project" value="UniProtKB-KW"/>
</dbReference>
<evidence type="ECO:0000256" key="1">
    <source>
        <dbReference type="ARBA" id="ARBA00022527"/>
    </source>
</evidence>
<dbReference type="InterPro" id="IPR000719">
    <property type="entry name" value="Prot_kinase_dom"/>
</dbReference>
<keyword evidence="5" id="KW-0067">ATP-binding</keyword>
<evidence type="ECO:0000256" key="6">
    <source>
        <dbReference type="SAM" id="MobiDB-lite"/>
    </source>
</evidence>
<dbReference type="OrthoDB" id="10004143at2759"/>
<dbReference type="SUPFAM" id="SSF56112">
    <property type="entry name" value="Protein kinase-like (PK-like)"/>
    <property type="match status" value="1"/>
</dbReference>
<dbReference type="GO" id="GO:0005634">
    <property type="term" value="C:nucleus"/>
    <property type="evidence" value="ECO:0007669"/>
    <property type="project" value="TreeGrafter"/>
</dbReference>
<feature type="compositionally biased region" description="Basic and acidic residues" evidence="6">
    <location>
        <begin position="444"/>
        <end position="453"/>
    </location>
</feature>
<dbReference type="FunFam" id="3.30.200.20:FF:000042">
    <property type="entry name" value="Aurora kinase A"/>
    <property type="match status" value="1"/>
</dbReference>
<evidence type="ECO:0000256" key="5">
    <source>
        <dbReference type="ARBA" id="ARBA00022840"/>
    </source>
</evidence>
<dbReference type="FunFam" id="1.10.510.10:FF:000571">
    <property type="entry name" value="Maternal embryonic leucine zipper kinase"/>
    <property type="match status" value="1"/>
</dbReference>
<feature type="region of interest" description="Disordered" evidence="6">
    <location>
        <begin position="89"/>
        <end position="162"/>
    </location>
</feature>
<accession>A0A0W8C9B1</accession>
<dbReference type="Gene3D" id="3.30.1120.30">
    <property type="entry name" value="POLO box domain"/>
    <property type="match status" value="1"/>
</dbReference>
<dbReference type="PANTHER" id="PTHR24345">
    <property type="entry name" value="SERINE/THREONINE-PROTEIN KINASE PLK"/>
    <property type="match status" value="1"/>
</dbReference>
<keyword evidence="2" id="KW-0808">Transferase</keyword>
<proteinExistence type="predicted"/>
<feature type="domain" description="Protein kinase" evidence="7">
    <location>
        <begin position="152"/>
        <end position="408"/>
    </location>
</feature>
<feature type="region of interest" description="Disordered" evidence="6">
    <location>
        <begin position="467"/>
        <end position="503"/>
    </location>
</feature>
<gene>
    <name evidence="8" type="ORF">AM587_10010755</name>
</gene>
<dbReference type="AlphaFoldDB" id="A0A0W8C9B1"/>
<dbReference type="Proteomes" id="UP000052943">
    <property type="component" value="Unassembled WGS sequence"/>
</dbReference>
<reference evidence="8 9" key="1">
    <citation type="submission" date="2015-11" db="EMBL/GenBank/DDBJ databases">
        <title>Genomes and virulence difference between two physiological races of Phytophthora nicotianae.</title>
        <authorList>
            <person name="Liu H."/>
            <person name="Ma X."/>
            <person name="Yu H."/>
            <person name="Fang D."/>
            <person name="Li Y."/>
            <person name="Wang X."/>
            <person name="Wang W."/>
            <person name="Dong Y."/>
            <person name="Xiao B."/>
        </authorList>
    </citation>
    <scope>NUCLEOTIDE SEQUENCE [LARGE SCALE GENOMIC DNA]</scope>
    <source>
        <strain evidence="9">race 0</strain>
    </source>
</reference>
<evidence type="ECO:0000256" key="4">
    <source>
        <dbReference type="ARBA" id="ARBA00022777"/>
    </source>
</evidence>
<evidence type="ECO:0000259" key="7">
    <source>
        <dbReference type="PROSITE" id="PS50011"/>
    </source>
</evidence>
<keyword evidence="1" id="KW-0723">Serine/threonine-protein kinase</keyword>
<dbReference type="PROSITE" id="PS50011">
    <property type="entry name" value="PROTEIN_KINASE_DOM"/>
    <property type="match status" value="1"/>
</dbReference>
<dbReference type="Gene3D" id="1.10.510.10">
    <property type="entry name" value="Transferase(Phosphotransferase) domain 1"/>
    <property type="match status" value="1"/>
</dbReference>
<evidence type="ECO:0000313" key="8">
    <source>
        <dbReference type="EMBL" id="KUF80660.1"/>
    </source>
</evidence>
<evidence type="ECO:0000313" key="9">
    <source>
        <dbReference type="Proteomes" id="UP000052943"/>
    </source>
</evidence>
<feature type="compositionally biased region" description="Low complexity" evidence="6">
    <location>
        <begin position="468"/>
        <end position="478"/>
    </location>
</feature>
<dbReference type="PANTHER" id="PTHR24345:SF91">
    <property type="entry name" value="SERINE_THREONINE-PROTEIN KINASE PLK4"/>
    <property type="match status" value="1"/>
</dbReference>
<dbReference type="GO" id="GO:0005524">
    <property type="term" value="F:ATP binding"/>
    <property type="evidence" value="ECO:0007669"/>
    <property type="project" value="UniProtKB-KW"/>
</dbReference>
<dbReference type="Pfam" id="PF00069">
    <property type="entry name" value="Pkinase"/>
    <property type="match status" value="1"/>
</dbReference>
<organism evidence="8 9">
    <name type="scientific">Phytophthora nicotianae</name>
    <name type="common">Potato buckeye rot agent</name>
    <name type="synonym">Phytophthora parasitica</name>
    <dbReference type="NCBI Taxonomy" id="4792"/>
    <lineage>
        <taxon>Eukaryota</taxon>
        <taxon>Sar</taxon>
        <taxon>Stramenopiles</taxon>
        <taxon>Oomycota</taxon>
        <taxon>Peronosporomycetes</taxon>
        <taxon>Peronosporales</taxon>
        <taxon>Peronosporaceae</taxon>
        <taxon>Phytophthora</taxon>
    </lineage>
</organism>
<feature type="region of interest" description="Disordered" evidence="6">
    <location>
        <begin position="405"/>
        <end position="453"/>
    </location>
</feature>
<dbReference type="InterPro" id="IPR011009">
    <property type="entry name" value="Kinase-like_dom_sf"/>
</dbReference>
<dbReference type="STRING" id="4790.A0A0W8C9B1"/>
<comment type="caution">
    <text evidence="8">The sequence shown here is derived from an EMBL/GenBank/DDBJ whole genome shotgun (WGS) entry which is preliminary data.</text>
</comment>
<keyword evidence="4 8" id="KW-0418">Kinase</keyword>
<dbReference type="InterPro" id="IPR036947">
    <property type="entry name" value="POLO_box_dom_sf"/>
</dbReference>
<name>A0A0W8C9B1_PHYNI</name>
<evidence type="ECO:0000256" key="3">
    <source>
        <dbReference type="ARBA" id="ARBA00022741"/>
    </source>
</evidence>
<sequence length="855" mass="93611">MTLDVQVGTKCGTINGTSGGGSTHPPLFDSPSKYGIHHTVATYIPTEQRFRWQAGAAASDALYTLPTSIGTSPKKSFGNSTREDWDFARKRADPGAGPGSYEPATSCGKQVSSEHRSAGSSAFENAPRTPLQENSTPSPGPIYDLPPVMGRSSPGPKQGEGATAQVYLAEHEASGAHVAIKVIDKLLVQRAQLESKVRQEMVLHAELRHPHVLHVESVFEDARNYYMVLEYCARRSLSAVVKALPGRKVDEQTVKKIFRQVVAGVVYLHASGVIHRDLKLANLLLNDKGEVKISDFGLAARLGDDHVTMCGTPNFIAPEVLLAEDEPYDEAVDVWSLGCILYCLLLGKPPFEGRKVSETLENVANAGQNPLKFPDGFSSSASDLIKRLLTPDPLSRPSAQQILLHPWLRDQSQKRAPPQSNGRRKSLPRMPQPVPPHPRAASRSPEKLRESRRAAGIRAMKEEGFVLSSSSSSVAMTTSRRRRTLGDSRPSSMQRGQQEAPPNRMRFSQISFAFAASSSDSSFGPDDDSIIDDYSDLSELSLPTPFNDHTESKEVNGEMEKNSQLDEKSFLAVSRDVEPIVSVVIHLELQDVSCFGLFQSHEGHSSDAKVQLQWSCKEPAEVGRPPTYELKVSNGWEAYYDQASGVLTATTPQGDPLRYEIPGVSGARAGFNASRSSTTRISQRPYLPPLVRFCQCLALRTMQLRRIALRGQASKLPFIHYDTLPESLLESFRYRSNLLTVPHQAALRPDQERSISSVIKAQKGVEIAGVGSGCIDSTGDLRVVFLDGAQLTLAASGLQLRFRPSWDTGVNNGDSVKEDVFELLTTSSMSSFLPSSVKQKLESIPEFIRRLKAVN</sequence>
<dbReference type="InterPro" id="IPR008271">
    <property type="entry name" value="Ser/Thr_kinase_AS"/>
</dbReference>